<dbReference type="PANTHER" id="PTHR23101">
    <property type="entry name" value="RAB GDP/GTP EXCHANGE FACTOR"/>
    <property type="match status" value="1"/>
</dbReference>
<feature type="compositionally biased region" description="Low complexity" evidence="1">
    <location>
        <begin position="254"/>
        <end position="263"/>
    </location>
</feature>
<dbReference type="SUPFAM" id="SSF46934">
    <property type="entry name" value="UBA-like"/>
    <property type="match status" value="1"/>
</dbReference>
<name>H6BUT4_EXODN</name>
<reference evidence="4" key="1">
    <citation type="submission" date="2011-07" db="EMBL/GenBank/DDBJ databases">
        <title>The Genome Sequence of Exophiala (Wangiella) dermatitidis NIH/UT8656.</title>
        <authorList>
            <consortium name="The Broad Institute Genome Sequencing Platform"/>
            <person name="Cuomo C."/>
            <person name="Wang Z."/>
            <person name="Hunicke-Smith S."/>
            <person name="Szanislo P.J."/>
            <person name="Earl A."/>
            <person name="Young S.K."/>
            <person name="Zeng Q."/>
            <person name="Gargeya S."/>
            <person name="Fitzgerald M."/>
            <person name="Haas B."/>
            <person name="Abouelleil A."/>
            <person name="Alvarado L."/>
            <person name="Arachchi H.M."/>
            <person name="Berlin A."/>
            <person name="Brown A."/>
            <person name="Chapman S.B."/>
            <person name="Chen Z."/>
            <person name="Dunbar C."/>
            <person name="Freedman E."/>
            <person name="Gearin G."/>
            <person name="Gellesch M."/>
            <person name="Goldberg J."/>
            <person name="Griggs A."/>
            <person name="Gujja S."/>
            <person name="Heiman D."/>
            <person name="Howarth C."/>
            <person name="Larson L."/>
            <person name="Lui A."/>
            <person name="MacDonald P.J.P."/>
            <person name="Montmayeur A."/>
            <person name="Murphy C."/>
            <person name="Neiman D."/>
            <person name="Pearson M."/>
            <person name="Priest M."/>
            <person name="Roberts A."/>
            <person name="Saif S."/>
            <person name="Shea T."/>
            <person name="Shenoy N."/>
            <person name="Sisk P."/>
            <person name="Stolte C."/>
            <person name="Sykes S."/>
            <person name="Wortman J."/>
            <person name="Nusbaum C."/>
            <person name="Birren B."/>
        </authorList>
    </citation>
    <scope>NUCLEOTIDE SEQUENCE</scope>
    <source>
        <strain evidence="4">NIH/UT8656</strain>
    </source>
</reference>
<evidence type="ECO:0000259" key="3">
    <source>
        <dbReference type="PROSITE" id="PS51205"/>
    </source>
</evidence>
<keyword evidence="5" id="KW-1185">Reference proteome</keyword>
<dbReference type="Proteomes" id="UP000007304">
    <property type="component" value="Unassembled WGS sequence"/>
</dbReference>
<organism evidence="4 5">
    <name type="scientific">Exophiala dermatitidis (strain ATCC 34100 / CBS 525.76 / NIH/UT8656)</name>
    <name type="common">Black yeast</name>
    <name type="synonym">Wangiella dermatitidis</name>
    <dbReference type="NCBI Taxonomy" id="858893"/>
    <lineage>
        <taxon>Eukaryota</taxon>
        <taxon>Fungi</taxon>
        <taxon>Dikarya</taxon>
        <taxon>Ascomycota</taxon>
        <taxon>Pezizomycotina</taxon>
        <taxon>Eurotiomycetes</taxon>
        <taxon>Chaetothyriomycetidae</taxon>
        <taxon>Chaetothyriales</taxon>
        <taxon>Herpotrichiellaceae</taxon>
        <taxon>Exophiala</taxon>
    </lineage>
</organism>
<dbReference type="OrthoDB" id="300289at2759"/>
<dbReference type="VEuPathDB" id="FungiDB:HMPREF1120_03895"/>
<dbReference type="GO" id="GO:0016192">
    <property type="term" value="P:vesicle-mediated transport"/>
    <property type="evidence" value="ECO:0007669"/>
    <property type="project" value="InterPro"/>
</dbReference>
<dbReference type="PROSITE" id="PS51205">
    <property type="entry name" value="VPS9"/>
    <property type="match status" value="1"/>
</dbReference>
<dbReference type="GO" id="GO:0043130">
    <property type="term" value="F:ubiquitin binding"/>
    <property type="evidence" value="ECO:0007669"/>
    <property type="project" value="InterPro"/>
</dbReference>
<accession>H6BUT4</accession>
<dbReference type="Gene3D" id="1.20.1050.80">
    <property type="entry name" value="VPS9 domain"/>
    <property type="match status" value="1"/>
</dbReference>
<feature type="domain" description="VPS9" evidence="3">
    <location>
        <begin position="402"/>
        <end position="542"/>
    </location>
</feature>
<feature type="compositionally biased region" description="Basic and acidic residues" evidence="1">
    <location>
        <begin position="131"/>
        <end position="142"/>
    </location>
</feature>
<feature type="region of interest" description="Disordered" evidence="1">
    <location>
        <begin position="1"/>
        <end position="162"/>
    </location>
</feature>
<dbReference type="SMART" id="SM00546">
    <property type="entry name" value="CUE"/>
    <property type="match status" value="1"/>
</dbReference>
<dbReference type="Pfam" id="PF18151">
    <property type="entry name" value="DUF5601"/>
    <property type="match status" value="1"/>
</dbReference>
<feature type="region of interest" description="Disordered" evidence="1">
    <location>
        <begin position="638"/>
        <end position="666"/>
    </location>
</feature>
<feature type="compositionally biased region" description="Polar residues" evidence="1">
    <location>
        <begin position="588"/>
        <end position="618"/>
    </location>
</feature>
<dbReference type="InterPro" id="IPR041804">
    <property type="entry name" value="Vps9_CUE"/>
</dbReference>
<evidence type="ECO:0000256" key="1">
    <source>
        <dbReference type="SAM" id="MobiDB-lite"/>
    </source>
</evidence>
<protein>
    <recommendedName>
        <fullName evidence="6">Guanine nucleotide exchange factor Vps9</fullName>
    </recommendedName>
</protein>
<feature type="region of interest" description="Disordered" evidence="1">
    <location>
        <begin position="217"/>
        <end position="268"/>
    </location>
</feature>
<feature type="region of interest" description="Disordered" evidence="1">
    <location>
        <begin position="362"/>
        <end position="400"/>
    </location>
</feature>
<dbReference type="PROSITE" id="PS51140">
    <property type="entry name" value="CUE"/>
    <property type="match status" value="1"/>
</dbReference>
<dbReference type="GO" id="GO:0005085">
    <property type="term" value="F:guanyl-nucleotide exchange factor activity"/>
    <property type="evidence" value="ECO:0007669"/>
    <property type="project" value="InterPro"/>
</dbReference>
<feature type="compositionally biased region" description="Basic and acidic residues" evidence="1">
    <location>
        <begin position="37"/>
        <end position="60"/>
    </location>
</feature>
<dbReference type="RefSeq" id="XP_009156232.1">
    <property type="nucleotide sequence ID" value="XM_009157984.1"/>
</dbReference>
<sequence length="748" mass="82389">MSSMSPDGDHATMDASNEALPPEASAPDLIDLGGEEPGDKGRQGTPEDRHSVKDDQHVVETEEQIQTLRIDEPPTVSNTPSTPKALPSVPPPPKPPAASEKPYQDPTPKTPAVSRHPSVRGPGTEYNEKDEDAHDQDGRDMPEDGQNLQSAVDNDVESRSEIQSIMDQFEDATVAPSREEIMSPRHELAGPLLGVGAVYPPRRSSLEHLRSRDMDSIATSPVVPHSEKPLPSPPSGDVNEDAGGLRSPSLKGVAAASSSSLPMHLPPPEPEPELPFDFHRFLEQLRHKSADPVAKFLRSFLTEFGKKQWMVHEQVKIISDFLAFITNKMAMCDVWREVSENEFDNAKEGMEKLVMNRLYSQTFSPAIPPPPAQPARSRSRGRRKELERNALPGRRGQHQEDVERDEILAQKIRIYSWVREQHLDLEPVGPNGERFLKLAQQELLKIKGYRAPRDKVICVLNCCKVIFGLLKNTKSADTSADAFVPLLIYVVLQANPEHLVSNVQYILRFRNQDKLGGEAGYYLSSLSGAIQFIENLDRTSLTVSDEEFERNVEIAVSQIAAQNREAEVVNPPVTFREKSSIAEPELTPRNSLDVTSSSPTRRGLNRLSSSAEGNSEDSVTGLLRTIQRPLSTIGKIFSEQETSQERRSSPSNVPVPSQNAGRLSPAVFQPPREAGVATYNAQEAAARQASAEAAEARRIQLAEHRTVVETLCGMFPNLDKEVIDDVVRQKEGRVGLAVDACLALTAGT</sequence>
<dbReference type="Gene3D" id="1.10.246.120">
    <property type="match status" value="1"/>
</dbReference>
<dbReference type="InParanoid" id="H6BUT4"/>
<dbReference type="Gene3D" id="1.10.8.10">
    <property type="entry name" value="DNA helicase RuvA subunit, C-terminal domain"/>
    <property type="match status" value="1"/>
</dbReference>
<dbReference type="InterPro" id="IPR003892">
    <property type="entry name" value="CUE"/>
</dbReference>
<evidence type="ECO:0008006" key="6">
    <source>
        <dbReference type="Google" id="ProtNLM"/>
    </source>
</evidence>
<dbReference type="HOGENOM" id="CLU_007625_0_1_1"/>
<dbReference type="AlphaFoldDB" id="H6BUT4"/>
<dbReference type="SUPFAM" id="SSF109993">
    <property type="entry name" value="VPS9 domain"/>
    <property type="match status" value="1"/>
</dbReference>
<dbReference type="InterPro" id="IPR037191">
    <property type="entry name" value="VPS9_dom_sf"/>
</dbReference>
<dbReference type="Pfam" id="PF02204">
    <property type="entry name" value="VPS9"/>
    <property type="match status" value="1"/>
</dbReference>
<proteinExistence type="predicted"/>
<dbReference type="SMART" id="SM00167">
    <property type="entry name" value="VPS9"/>
    <property type="match status" value="1"/>
</dbReference>
<dbReference type="EMBL" id="JH226132">
    <property type="protein sequence ID" value="EHY55771.1"/>
    <property type="molecule type" value="Genomic_DNA"/>
</dbReference>
<dbReference type="InterPro" id="IPR009060">
    <property type="entry name" value="UBA-like_sf"/>
</dbReference>
<dbReference type="GeneID" id="20308534"/>
<feature type="domain" description="CUE" evidence="2">
    <location>
        <begin position="703"/>
        <end position="746"/>
    </location>
</feature>
<dbReference type="Pfam" id="PF02845">
    <property type="entry name" value="CUE"/>
    <property type="match status" value="1"/>
</dbReference>
<dbReference type="OMA" id="TFITNKM"/>
<dbReference type="InterPro" id="IPR003123">
    <property type="entry name" value="VPS9"/>
</dbReference>
<dbReference type="eggNOG" id="KOG2319">
    <property type="taxonomic scope" value="Eukaryota"/>
</dbReference>
<dbReference type="PANTHER" id="PTHR23101:SF25">
    <property type="entry name" value="GTPASE-ACTIVATING PROTEIN AND VPS9 DOMAIN-CONTAINING PROTEIN 1"/>
    <property type="match status" value="1"/>
</dbReference>
<dbReference type="GO" id="GO:0031267">
    <property type="term" value="F:small GTPase binding"/>
    <property type="evidence" value="ECO:0007669"/>
    <property type="project" value="TreeGrafter"/>
</dbReference>
<gene>
    <name evidence="4" type="ORF">HMPREF1120_03895</name>
</gene>
<feature type="region of interest" description="Disordered" evidence="1">
    <location>
        <begin position="575"/>
        <end position="619"/>
    </location>
</feature>
<dbReference type="GO" id="GO:0030139">
    <property type="term" value="C:endocytic vesicle"/>
    <property type="evidence" value="ECO:0007669"/>
    <property type="project" value="TreeGrafter"/>
</dbReference>
<dbReference type="InterPro" id="IPR045046">
    <property type="entry name" value="Vps9-like"/>
</dbReference>
<evidence type="ECO:0000313" key="4">
    <source>
        <dbReference type="EMBL" id="EHY55771.1"/>
    </source>
</evidence>
<evidence type="ECO:0000259" key="2">
    <source>
        <dbReference type="PROSITE" id="PS51140"/>
    </source>
</evidence>
<dbReference type="STRING" id="858893.H6BUT4"/>
<dbReference type="FunCoup" id="H6BUT4">
    <property type="interactions" value="154"/>
</dbReference>
<dbReference type="GO" id="GO:0005829">
    <property type="term" value="C:cytosol"/>
    <property type="evidence" value="ECO:0007669"/>
    <property type="project" value="TreeGrafter"/>
</dbReference>
<dbReference type="InterPro" id="IPR041545">
    <property type="entry name" value="DUF5601"/>
</dbReference>
<evidence type="ECO:0000313" key="5">
    <source>
        <dbReference type="Proteomes" id="UP000007304"/>
    </source>
</evidence>
<dbReference type="CDD" id="cd14369">
    <property type="entry name" value="CUE_VPS9_like"/>
    <property type="match status" value="1"/>
</dbReference>